<dbReference type="InterPro" id="IPR019790">
    <property type="entry name" value="Xul5P/Fru6P_PKetolase_CS"/>
</dbReference>
<evidence type="ECO:0000313" key="11">
    <source>
        <dbReference type="Proteomes" id="UP000051751"/>
    </source>
</evidence>
<organism evidence="8 11">
    <name type="scientific">Lactobacillus selangorensis</name>
    <dbReference type="NCBI Taxonomy" id="81857"/>
    <lineage>
        <taxon>Bacteria</taxon>
        <taxon>Bacillati</taxon>
        <taxon>Bacillota</taxon>
        <taxon>Bacilli</taxon>
        <taxon>Lactobacillales</taxon>
        <taxon>Lactobacillaceae</taxon>
        <taxon>Lactobacillus</taxon>
    </lineage>
</organism>
<feature type="domain" description="Xylulose 5-phosphate/Fructose 6-phosphate phosphoketolase N-terminal" evidence="7">
    <location>
        <begin position="8"/>
        <end position="367"/>
    </location>
</feature>
<dbReference type="EC" id="4.1.2.-" evidence="5"/>
<dbReference type="InterPro" id="IPR018970">
    <property type="entry name" value="Xul5P/Fru6P_PKetolase_N"/>
</dbReference>
<dbReference type="NCBIfam" id="NF003619">
    <property type="entry name" value="PRK05261.1-4"/>
    <property type="match status" value="1"/>
</dbReference>
<dbReference type="PANTHER" id="PTHR31273">
    <property type="entry name" value="PHOSPHOKETOLASE-RELATED"/>
    <property type="match status" value="1"/>
</dbReference>
<dbReference type="NCBIfam" id="NF003618">
    <property type="entry name" value="PRK05261.1-3"/>
    <property type="match status" value="1"/>
</dbReference>
<dbReference type="Gene3D" id="3.40.50.920">
    <property type="match status" value="1"/>
</dbReference>
<proteinExistence type="inferred from homology"/>
<dbReference type="EMBL" id="JQAT01000002">
    <property type="protein sequence ID" value="KRN28981.1"/>
    <property type="molecule type" value="Genomic_DNA"/>
</dbReference>
<dbReference type="SUPFAM" id="SSF52518">
    <property type="entry name" value="Thiamin diphosphate-binding fold (THDP-binding)"/>
    <property type="match status" value="2"/>
</dbReference>
<dbReference type="PATRIC" id="fig|81857.3.peg.1200"/>
<dbReference type="Pfam" id="PF09364">
    <property type="entry name" value="XFP_N"/>
    <property type="match status" value="1"/>
</dbReference>
<dbReference type="Pfam" id="PF09363">
    <property type="entry name" value="XFP_C"/>
    <property type="match status" value="1"/>
</dbReference>
<keyword evidence="3 5" id="KW-0786">Thiamine pyrophosphate</keyword>
<evidence type="ECO:0000256" key="5">
    <source>
        <dbReference type="HAMAP-Rule" id="MF_01403"/>
    </source>
</evidence>
<dbReference type="Gene3D" id="3.40.50.970">
    <property type="match status" value="2"/>
</dbReference>
<dbReference type="Proteomes" id="UP000051645">
    <property type="component" value="Unassembled WGS sequence"/>
</dbReference>
<dbReference type="Pfam" id="PF03894">
    <property type="entry name" value="XFP"/>
    <property type="match status" value="1"/>
</dbReference>
<accession>A0A0R2FRI7</accession>
<evidence type="ECO:0000256" key="3">
    <source>
        <dbReference type="ARBA" id="ARBA00023052"/>
    </source>
</evidence>
<dbReference type="EMBL" id="JQAZ01000002">
    <property type="protein sequence ID" value="KRN32609.1"/>
    <property type="molecule type" value="Genomic_DNA"/>
</dbReference>
<dbReference type="STRING" id="81857.IV38_GL001194"/>
<evidence type="ECO:0000259" key="7">
    <source>
        <dbReference type="Pfam" id="PF09364"/>
    </source>
</evidence>
<feature type="domain" description="Xylulose 5-phosphate/Fructose 6-phosphate phosphoketolase C-terminal" evidence="6">
    <location>
        <begin position="586"/>
        <end position="786"/>
    </location>
</feature>
<dbReference type="InterPro" id="IPR019789">
    <property type="entry name" value="Xul5P/Fru6P_PKetolase_ThDP_BS"/>
</dbReference>
<dbReference type="InterPro" id="IPR009014">
    <property type="entry name" value="Transketo_C/PFOR_II"/>
</dbReference>
<dbReference type="PROSITE" id="PS60003">
    <property type="entry name" value="PHOSPHOKETOLASE_2"/>
    <property type="match status" value="1"/>
</dbReference>
<dbReference type="PROSITE" id="PS60002">
    <property type="entry name" value="PHOSPHOKETOLASE_1"/>
    <property type="match status" value="1"/>
</dbReference>
<dbReference type="AlphaFoldDB" id="A0A0R2FRI7"/>
<gene>
    <name evidence="8" type="ORF">IV38_GL001194</name>
    <name evidence="9" type="ORF">IV40_GL000659</name>
</gene>
<name>A0A0R2FRI7_9LACO</name>
<dbReference type="RefSeq" id="WP_057768873.1">
    <property type="nucleotide sequence ID" value="NZ_JQAT01000002.1"/>
</dbReference>
<dbReference type="GO" id="GO:0005975">
    <property type="term" value="P:carbohydrate metabolic process"/>
    <property type="evidence" value="ECO:0007669"/>
    <property type="project" value="InterPro"/>
</dbReference>
<dbReference type="GO" id="GO:0016832">
    <property type="term" value="F:aldehyde-lyase activity"/>
    <property type="evidence" value="ECO:0007669"/>
    <property type="project" value="UniProtKB-UniRule"/>
</dbReference>
<protein>
    <recommendedName>
        <fullName evidence="5">Probable phosphoketolase</fullName>
        <ecNumber evidence="5">4.1.2.-</ecNumber>
    </recommendedName>
</protein>
<comment type="similarity">
    <text evidence="2 5">Belongs to the XFP family.</text>
</comment>
<dbReference type="OrthoDB" id="9768449at2"/>
<evidence type="ECO:0000313" key="8">
    <source>
        <dbReference type="EMBL" id="KRN28981.1"/>
    </source>
</evidence>
<keyword evidence="4 5" id="KW-0456">Lyase</keyword>
<evidence type="ECO:0000256" key="2">
    <source>
        <dbReference type="ARBA" id="ARBA00005623"/>
    </source>
</evidence>
<evidence type="ECO:0000313" key="10">
    <source>
        <dbReference type="Proteomes" id="UP000051645"/>
    </source>
</evidence>
<dbReference type="InterPro" id="IPR018969">
    <property type="entry name" value="Xul5P/Fru6P_PKetolase_C"/>
</dbReference>
<comment type="caution">
    <text evidence="8">The sequence shown here is derived from an EMBL/GenBank/DDBJ whole genome shotgun (WGS) entry which is preliminary data.</text>
</comment>
<keyword evidence="10" id="KW-1185">Reference proteome</keyword>
<comment type="cofactor">
    <cofactor evidence="1 5">
        <name>thiamine diphosphate</name>
        <dbReference type="ChEBI" id="CHEBI:58937"/>
    </cofactor>
</comment>
<dbReference type="PANTHER" id="PTHR31273:SF0">
    <property type="entry name" value="PHOSPHOKETOLASE-RELATED"/>
    <property type="match status" value="1"/>
</dbReference>
<dbReference type="Proteomes" id="UP000051751">
    <property type="component" value="Unassembled WGS sequence"/>
</dbReference>
<dbReference type="CDD" id="cd02011">
    <property type="entry name" value="TPP_PK"/>
    <property type="match status" value="1"/>
</dbReference>
<evidence type="ECO:0000313" key="9">
    <source>
        <dbReference type="EMBL" id="KRN32609.1"/>
    </source>
</evidence>
<evidence type="ECO:0000259" key="6">
    <source>
        <dbReference type="Pfam" id="PF09363"/>
    </source>
</evidence>
<dbReference type="InterPro" id="IPR005593">
    <property type="entry name" value="Xul5P/Fru6P_PKetolase"/>
</dbReference>
<dbReference type="InterPro" id="IPR029061">
    <property type="entry name" value="THDP-binding"/>
</dbReference>
<dbReference type="InterPro" id="IPR023962">
    <property type="entry name" value="Phosphoketolase"/>
</dbReference>
<dbReference type="HAMAP" id="MF_01403">
    <property type="entry name" value="Phosphoketolase"/>
    <property type="match status" value="1"/>
</dbReference>
<dbReference type="PIRSF" id="PIRSF017245">
    <property type="entry name" value="Phosphoketolase"/>
    <property type="match status" value="1"/>
</dbReference>
<evidence type="ECO:0000256" key="4">
    <source>
        <dbReference type="ARBA" id="ARBA00023239"/>
    </source>
</evidence>
<sequence length="797" mass="90054">MADVDYSSQEYFDLMKKYWSAANYLSVGQLYLKGDPLLREPLKPEDVKVHPLGHWGTIAGQNFIYTHLNRVINKYGLNMFYVEGPGHGGQVMVSNSYLDGSYSDIYPTISQDATGMAKLFKQFSFPGGISSHAAPTTPGSIHEGGELGYSLSHGTGAILDNPDLIAAVVIGDGEAETGPLATSWQSNKFINPVKDGAVLPILHLNGYKISNPTILGREDDEHLQKFFEGMGWHPYFVEGNDPDKMNPELAKAMDSAIEEIQAIQKNARDNNDSHIATWPMIVFRSPKGWTGPKEWDGKPIEGSFRAHQIPIPVDQNDMQNADHLVNWMKSYQPEELFDENGTLRPELRALAPKGDARMSVNPVTNAGGDAQRDLILPDYRDYALDNSEHGKLTKQDMIVWSNYLRDLIKLNPNNFRVFGPDETASNRLYGIFETTKRQWELPIHDPFDEDMAPQGRLIDSQLSEHQDEGFLEGYTLTGRHGLFTSYEAFLRVVDSMLTQHFKWLRKASELSWRKPIPSLNVVSTSTSFQQDHNGYTHQDPGILTHLAEKKPEYIREYLPADANSLLAVSPLVFQGHEKINLLITSKQPRPQFYTIDEATRLAQDGLGIIDWASTDQGQEPDIVFAAAGTEPNMESLAAIDILHENFPDMKIRFINVIDLLKLQSPDVNPRGLTDEQFVQYFTKDKPIIFAFHGYEDLIKSIFFGRPNTNVHVHGYEENGDITTPFDMRVMNNLDRYHLSIEAVSDMPQYAKIGGEFIQKMRNTLVKHKQYIDEYGTDMPAVENWKWRPVNNVGKVTD</sequence>
<reference evidence="10 11" key="1">
    <citation type="journal article" date="2015" name="Genome Announc.">
        <title>Expanding the biotechnology potential of lactobacilli through comparative genomics of 213 strains and associated genera.</title>
        <authorList>
            <person name="Sun Z."/>
            <person name="Harris H.M."/>
            <person name="McCann A."/>
            <person name="Guo C."/>
            <person name="Argimon S."/>
            <person name="Zhang W."/>
            <person name="Yang X."/>
            <person name="Jeffery I.B."/>
            <person name="Cooney J.C."/>
            <person name="Kagawa T.F."/>
            <person name="Liu W."/>
            <person name="Song Y."/>
            <person name="Salvetti E."/>
            <person name="Wrobel A."/>
            <person name="Rasinkangas P."/>
            <person name="Parkhill J."/>
            <person name="Rea M.C."/>
            <person name="O'Sullivan O."/>
            <person name="Ritari J."/>
            <person name="Douillard F.P."/>
            <person name="Paul Ross R."/>
            <person name="Yang R."/>
            <person name="Briner A.E."/>
            <person name="Felis G.E."/>
            <person name="de Vos W.M."/>
            <person name="Barrangou R."/>
            <person name="Klaenhammer T.R."/>
            <person name="Caufield P.W."/>
            <person name="Cui Y."/>
            <person name="Zhang H."/>
            <person name="O'Toole P.W."/>
        </authorList>
    </citation>
    <scope>NUCLEOTIDE SEQUENCE [LARGE SCALE GENOMIC DNA]</scope>
    <source>
        <strain evidence="8 11">ATCC BAA-66</strain>
        <strain evidence="9 10">DSM 13344</strain>
    </source>
</reference>
<evidence type="ECO:0000256" key="1">
    <source>
        <dbReference type="ARBA" id="ARBA00001964"/>
    </source>
</evidence>